<gene>
    <name evidence="1" type="ORF">BVC80_8019g2</name>
</gene>
<dbReference type="OMA" id="MNWYMDS"/>
<keyword evidence="2" id="KW-1185">Reference proteome</keyword>
<sequence>MASMSSENLEYVIDDIEIETLEVPEVDETLLKALLDESNENEAEDERLGSVIRSLEAEIDPKMIVNHSLTYEPDEMVGIYENYEDNRSDECSVSCHMENFDWVDMEMDCTSSPSDDMGNWYMDTFTDEIGSGIVEFGELKDYSQFYYGVQLEDHAYSSLWQETYDTVMYV</sequence>
<dbReference type="OrthoDB" id="691231at2759"/>
<protein>
    <submittedName>
        <fullName evidence="1">Uncharacterized protein</fullName>
    </submittedName>
</protein>
<dbReference type="PANTHER" id="PTHR37611:SF4">
    <property type="entry name" value="OS06G0538400 PROTEIN"/>
    <property type="match status" value="1"/>
</dbReference>
<comment type="caution">
    <text evidence="1">The sequence shown here is derived from an EMBL/GenBank/DDBJ whole genome shotgun (WGS) entry which is preliminary data.</text>
</comment>
<dbReference type="PANTHER" id="PTHR37611">
    <property type="entry name" value="VIRUS-SPECIFIC-SIGNALING-PATHWAY REGULATED PROTEIN-RELATED"/>
    <property type="match status" value="1"/>
</dbReference>
<name>A0A200QS23_MACCD</name>
<evidence type="ECO:0000313" key="2">
    <source>
        <dbReference type="Proteomes" id="UP000195402"/>
    </source>
</evidence>
<accession>A0A200QS23</accession>
<evidence type="ECO:0000313" key="1">
    <source>
        <dbReference type="EMBL" id="OVA13250.1"/>
    </source>
</evidence>
<reference evidence="1 2" key="1">
    <citation type="journal article" date="2017" name="Mol. Plant">
        <title>The Genome of Medicinal Plant Macleaya cordata Provides New Insights into Benzylisoquinoline Alkaloids Metabolism.</title>
        <authorList>
            <person name="Liu X."/>
            <person name="Liu Y."/>
            <person name="Huang P."/>
            <person name="Ma Y."/>
            <person name="Qing Z."/>
            <person name="Tang Q."/>
            <person name="Cao H."/>
            <person name="Cheng P."/>
            <person name="Zheng Y."/>
            <person name="Yuan Z."/>
            <person name="Zhou Y."/>
            <person name="Liu J."/>
            <person name="Tang Z."/>
            <person name="Zhuo Y."/>
            <person name="Zhang Y."/>
            <person name="Yu L."/>
            <person name="Huang J."/>
            <person name="Yang P."/>
            <person name="Peng Q."/>
            <person name="Zhang J."/>
            <person name="Jiang W."/>
            <person name="Zhang Z."/>
            <person name="Lin K."/>
            <person name="Ro D.K."/>
            <person name="Chen X."/>
            <person name="Xiong X."/>
            <person name="Shang Y."/>
            <person name="Huang S."/>
            <person name="Zeng J."/>
        </authorList>
    </citation>
    <scope>NUCLEOTIDE SEQUENCE [LARGE SCALE GENOMIC DNA]</scope>
    <source>
        <strain evidence="2">cv. BLH2017</strain>
        <tissue evidence="1">Root</tissue>
    </source>
</reference>
<dbReference type="EMBL" id="MVGT01001169">
    <property type="protein sequence ID" value="OVA13250.1"/>
    <property type="molecule type" value="Genomic_DNA"/>
</dbReference>
<dbReference type="InParanoid" id="A0A200QS23"/>
<dbReference type="STRING" id="56857.A0A200QS23"/>
<proteinExistence type="predicted"/>
<organism evidence="1 2">
    <name type="scientific">Macleaya cordata</name>
    <name type="common">Five-seeded plume-poppy</name>
    <name type="synonym">Bocconia cordata</name>
    <dbReference type="NCBI Taxonomy" id="56857"/>
    <lineage>
        <taxon>Eukaryota</taxon>
        <taxon>Viridiplantae</taxon>
        <taxon>Streptophyta</taxon>
        <taxon>Embryophyta</taxon>
        <taxon>Tracheophyta</taxon>
        <taxon>Spermatophyta</taxon>
        <taxon>Magnoliopsida</taxon>
        <taxon>Ranunculales</taxon>
        <taxon>Papaveraceae</taxon>
        <taxon>Papaveroideae</taxon>
        <taxon>Macleaya</taxon>
    </lineage>
</organism>
<dbReference type="AlphaFoldDB" id="A0A200QS23"/>
<dbReference type="Proteomes" id="UP000195402">
    <property type="component" value="Unassembled WGS sequence"/>
</dbReference>